<dbReference type="Proteomes" id="UP001482620">
    <property type="component" value="Unassembled WGS sequence"/>
</dbReference>
<evidence type="ECO:0000313" key="2">
    <source>
        <dbReference type="Proteomes" id="UP001482620"/>
    </source>
</evidence>
<proteinExistence type="predicted"/>
<name>A0ABV0SLF0_9TELE</name>
<protein>
    <submittedName>
        <fullName evidence="1">Uncharacterized protein</fullName>
    </submittedName>
</protein>
<keyword evidence="2" id="KW-1185">Reference proteome</keyword>
<comment type="caution">
    <text evidence="1">The sequence shown here is derived from an EMBL/GenBank/DDBJ whole genome shotgun (WGS) entry which is preliminary data.</text>
</comment>
<gene>
    <name evidence="1" type="ORF">ILYODFUR_015605</name>
</gene>
<sequence>MHEEVCCINPINCFYMHVKKKHHFACLRADVPGYDLYYDPHIHQHSFHAKKRRCFSAVKKKVMFIITVKTADSYCTYTLKEINYYSEENNPWRTLKTFKFNTASQD</sequence>
<reference evidence="1 2" key="1">
    <citation type="submission" date="2021-06" db="EMBL/GenBank/DDBJ databases">
        <authorList>
            <person name="Palmer J.M."/>
        </authorList>
    </citation>
    <scope>NUCLEOTIDE SEQUENCE [LARGE SCALE GENOMIC DNA]</scope>
    <source>
        <strain evidence="2">if_2019</strain>
        <tissue evidence="1">Muscle</tissue>
    </source>
</reference>
<organism evidence="1 2">
    <name type="scientific">Ilyodon furcidens</name>
    <name type="common">goldbreast splitfin</name>
    <dbReference type="NCBI Taxonomy" id="33524"/>
    <lineage>
        <taxon>Eukaryota</taxon>
        <taxon>Metazoa</taxon>
        <taxon>Chordata</taxon>
        <taxon>Craniata</taxon>
        <taxon>Vertebrata</taxon>
        <taxon>Euteleostomi</taxon>
        <taxon>Actinopterygii</taxon>
        <taxon>Neopterygii</taxon>
        <taxon>Teleostei</taxon>
        <taxon>Neoteleostei</taxon>
        <taxon>Acanthomorphata</taxon>
        <taxon>Ovalentaria</taxon>
        <taxon>Atherinomorphae</taxon>
        <taxon>Cyprinodontiformes</taxon>
        <taxon>Goodeidae</taxon>
        <taxon>Ilyodon</taxon>
    </lineage>
</organism>
<evidence type="ECO:0000313" key="1">
    <source>
        <dbReference type="EMBL" id="MEQ2221410.1"/>
    </source>
</evidence>
<dbReference type="EMBL" id="JAHRIQ010001377">
    <property type="protein sequence ID" value="MEQ2221410.1"/>
    <property type="molecule type" value="Genomic_DNA"/>
</dbReference>
<accession>A0ABV0SLF0</accession>